<evidence type="ECO:0000259" key="2">
    <source>
        <dbReference type="Pfam" id="PF18803"/>
    </source>
</evidence>
<dbReference type="InterPro" id="IPR040521">
    <property type="entry name" value="KDZ"/>
</dbReference>
<gene>
    <name evidence="3" type="ORF">VNI00_013152</name>
</gene>
<feature type="domain" description="CxC2-like cysteine cluster KDZ transposase-associated" evidence="2">
    <location>
        <begin position="189"/>
        <end position="295"/>
    </location>
</feature>
<name>A0AAW0BZP1_9AGAR</name>
<dbReference type="CDD" id="cd19757">
    <property type="entry name" value="Bbox1"/>
    <property type="match status" value="1"/>
</dbReference>
<sequence length="1103" mass="126049">MGKGRRGGNPFKGRSHTTTSFTPVEQQRTYVSTATHIRKVHVVVPVDSKPPPPPSTSQYISPHEDDFGSADYGTFSIANAETLDNDTGGVKVEAKKKAKRYEDSDAPLLTWKEHYRDSYLDAMMRTEGRGRFYTKACCRCGGSEARFRCKDCFGLRMYCQTCTVLNHLEQPLHCIEEWTTRSSFQAVTLRDLGLQIQLGHPKGQSCETPGTPHKDFLVMAWNGIHLVDMQFCGCPNALDRYAQLLEVGWFPTSFKEPQSAATFQLLRNFQILNEQGKLPATDFYASLEQIVDGTGLVKLPNRLEQLMLVVRQWRHLRMGKRCGRAHDPTGLSGTTSGSAAVLCRACPQPGKNLPEGWDRAPPHQAWLYNLILSQDANFKQKARARANDARDAILAPGWAFVVDHKPYIEEIAKRSKDQEEISHCVGFSAIWAANTKKSRGLRATGIGSVSCARHELFRPNGIGDLQKGERYVNMDYIFLATLAGSEIRYIIISYDIACQWMINFFLRMLHMPERLRLPPDRKVVFKVPKFHLPAHKEKCYARFALNFTEGTGKVDGEAPERGWSTNNESARSLSMMTLGARWEAQDSQCNFWNQRKMINLENSLLKKLVSAITDVVIHQRSFAAFQEALAVDNPSLVSTWLAEVEAWERDHNKPCPYDLPNSNLKLKHVKKALAEEEFQQEIDGTGMMVNRSGMIVEGVDIEDAQRSLSLSIKHNNRTLLQQTTNQKRQTALLVRIRTFRKEQAKHFPAMRPLLESLDLSEKALPHYMKLHLPSSDLPEDIRPLLIVPDLVSIESRLREAQAAEALLKLQGHLRARSLVSMYRDRRAKSQAAYTRHRALEDQLTWRIQGACETYRAARASLLRLLGPGDWMKVFQELRDEDVRAINERLLCEQEKEQLRQDKIRAGLSQEEAERLISGVNGVPTVTSKPLLDRGESKRIAPSWIWFKYSEDGSRDSATTAEIEASLKVEWCKARARARRSREELLLVEEEMRRSIAFCYSQSQWWLSQMDRRKDIDPPLTEGLNAYAIEQTFTERRRAELWTKKWHDVRIRAREVLESLKEGHEELAVGRLQELVVELDLDDEEDKEVPVDIHMDMDEEMDDF</sequence>
<organism evidence="3 4">
    <name type="scientific">Paramarasmius palmivorus</name>
    <dbReference type="NCBI Taxonomy" id="297713"/>
    <lineage>
        <taxon>Eukaryota</taxon>
        <taxon>Fungi</taxon>
        <taxon>Dikarya</taxon>
        <taxon>Basidiomycota</taxon>
        <taxon>Agaricomycotina</taxon>
        <taxon>Agaricomycetes</taxon>
        <taxon>Agaricomycetidae</taxon>
        <taxon>Agaricales</taxon>
        <taxon>Marasmiineae</taxon>
        <taxon>Marasmiaceae</taxon>
        <taxon>Paramarasmius</taxon>
    </lineage>
</organism>
<keyword evidence="4" id="KW-1185">Reference proteome</keyword>
<dbReference type="Pfam" id="PF18758">
    <property type="entry name" value="KDZ"/>
    <property type="match status" value="1"/>
</dbReference>
<dbReference type="EMBL" id="JAYKXP010000065">
    <property type="protein sequence ID" value="KAK7032404.1"/>
    <property type="molecule type" value="Genomic_DNA"/>
</dbReference>
<protein>
    <recommendedName>
        <fullName evidence="2">CxC2-like cysteine cluster KDZ transposase-associated domain-containing protein</fullName>
    </recommendedName>
</protein>
<feature type="region of interest" description="Disordered" evidence="1">
    <location>
        <begin position="1"/>
        <end position="26"/>
    </location>
</feature>
<feature type="compositionally biased region" description="Polar residues" evidence="1">
    <location>
        <begin position="16"/>
        <end position="26"/>
    </location>
</feature>
<evidence type="ECO:0000256" key="1">
    <source>
        <dbReference type="SAM" id="MobiDB-lite"/>
    </source>
</evidence>
<dbReference type="Proteomes" id="UP001383192">
    <property type="component" value="Unassembled WGS sequence"/>
</dbReference>
<accession>A0AAW0BZP1</accession>
<dbReference type="PANTHER" id="PTHR33096:SF1">
    <property type="entry name" value="CXC1-LIKE CYSTEINE CLUSTER ASSOCIATED WITH KDZ TRANSPOSASES DOMAIN-CONTAINING PROTEIN"/>
    <property type="match status" value="1"/>
</dbReference>
<comment type="caution">
    <text evidence="3">The sequence shown here is derived from an EMBL/GenBank/DDBJ whole genome shotgun (WGS) entry which is preliminary data.</text>
</comment>
<dbReference type="PANTHER" id="PTHR33096">
    <property type="entry name" value="CXC2 DOMAIN-CONTAINING PROTEIN"/>
    <property type="match status" value="1"/>
</dbReference>
<proteinExistence type="predicted"/>
<dbReference type="InterPro" id="IPR041457">
    <property type="entry name" value="CxC2_KDZ-assoc"/>
</dbReference>
<reference evidence="3 4" key="1">
    <citation type="submission" date="2024-01" db="EMBL/GenBank/DDBJ databases">
        <title>A draft genome for a cacao thread blight-causing isolate of Paramarasmius palmivorus.</title>
        <authorList>
            <person name="Baruah I.K."/>
            <person name="Bukari Y."/>
            <person name="Amoako-Attah I."/>
            <person name="Meinhardt L.W."/>
            <person name="Bailey B.A."/>
            <person name="Cohen S.P."/>
        </authorList>
    </citation>
    <scope>NUCLEOTIDE SEQUENCE [LARGE SCALE GENOMIC DNA]</scope>
    <source>
        <strain evidence="3 4">GH-12</strain>
    </source>
</reference>
<evidence type="ECO:0000313" key="4">
    <source>
        <dbReference type="Proteomes" id="UP001383192"/>
    </source>
</evidence>
<dbReference type="AlphaFoldDB" id="A0AAW0BZP1"/>
<dbReference type="Pfam" id="PF18803">
    <property type="entry name" value="CxC2"/>
    <property type="match status" value="1"/>
</dbReference>
<evidence type="ECO:0000313" key="3">
    <source>
        <dbReference type="EMBL" id="KAK7032404.1"/>
    </source>
</evidence>